<dbReference type="EMBL" id="JACBZM010000001">
    <property type="protein sequence ID" value="NYI44267.1"/>
    <property type="molecule type" value="Genomic_DNA"/>
</dbReference>
<gene>
    <name evidence="2" type="ORF">BJ993_001347</name>
</gene>
<sequence>MRRVLLALALGFALVVPAVTGMSGAPTQEERCPTSDTLDWTLPGACQHVDEAPPGVDPTQPVSTAELRQRDGGGAEAYAAAEELGVPAPAQAAAASPAVTCEGDGSSGYRTQAMYVVEAGRTNRFAALQASFQLWAAGVDDVMNRSAALTGGVRHVRFVTDAAGGTCVARVLNVTVPAGSMTSFGATVSAVQALGYTDPARKYLMWTDATVLCGVASMYPNDADGQGNPNNGSYAQYARIDAGCWGFGDGAAQHSVEAHELLHTLGGVMSTAPHGTRAGHCWDESDTMCYADGGGFAMQQVCPAEREYLLDCNNDDYYSTYPDPGSWLDGHWNAADSRFLIGGGNGSGGGTPGAPTVLGASIAVNNPAVPGLGTQASVTPSLPTGRTVTGVQWRSAKADCTFTAPTALQTEVACNATTSTATTVTATITDSTGATKSVTSPLTFATGTARPVTIALGAAGQSPADGGTAAVCTGAAFPLTATVVDTASGRPVKGLATSLTKQTATMTAPASAGAPVTATTGIATQPQTATVSTTYRGRTTAGTVYAAAGPATLVASPARCTTSATAELAEDSVWYGDPVTLSGTLTATAGGATVVPSGVSLAARLTTPAGKVLSLGTAKTTTDGTFSLAVKPTATGTVSVSLPAGTSYTGATADAGTITVEVPATLVTGAVDKTDVGYGQSVVVTGTLRRDAGGTETPLASKSVSVLVTPPGGTAVRVGSGTTKADGTFTATVALKVSGALSVSFAGTTGQPAASASVGTVTAGTWATAVTASASASSVAAGGSVTISGSVARTYAGATSPASGVRVKVTFKATGSSTTTLVSSVTTTATGTFTARVFPKASGTWTVTLSDVPGYANDSSDPLTVSVS</sequence>
<keyword evidence="1" id="KW-0732">Signal</keyword>
<name>A0A7Z0CMY8_9ACTN</name>
<keyword evidence="2" id="KW-0378">Hydrolase</keyword>
<dbReference type="Proteomes" id="UP000562045">
    <property type="component" value="Unassembled WGS sequence"/>
</dbReference>
<dbReference type="GO" id="GO:0016787">
    <property type="term" value="F:hydrolase activity"/>
    <property type="evidence" value="ECO:0007669"/>
    <property type="project" value="UniProtKB-KW"/>
</dbReference>
<evidence type="ECO:0000313" key="3">
    <source>
        <dbReference type="Proteomes" id="UP000562045"/>
    </source>
</evidence>
<feature type="signal peptide" evidence="1">
    <location>
        <begin position="1"/>
        <end position="18"/>
    </location>
</feature>
<feature type="chain" id="PRO_5038468150" evidence="1">
    <location>
        <begin position="19"/>
        <end position="868"/>
    </location>
</feature>
<organism evidence="2 3">
    <name type="scientific">Nocardioides aromaticivorans</name>
    <dbReference type="NCBI Taxonomy" id="200618"/>
    <lineage>
        <taxon>Bacteria</taxon>
        <taxon>Bacillati</taxon>
        <taxon>Actinomycetota</taxon>
        <taxon>Actinomycetes</taxon>
        <taxon>Propionibacteriales</taxon>
        <taxon>Nocardioidaceae</taxon>
        <taxon>Nocardioides</taxon>
    </lineage>
</organism>
<reference evidence="2 3" key="1">
    <citation type="submission" date="2020-07" db="EMBL/GenBank/DDBJ databases">
        <title>Sequencing the genomes of 1000 actinobacteria strains.</title>
        <authorList>
            <person name="Klenk H.-P."/>
        </authorList>
    </citation>
    <scope>NUCLEOTIDE SEQUENCE [LARGE SCALE GENOMIC DNA]</scope>
    <source>
        <strain evidence="2 3">DSM 15131</strain>
    </source>
</reference>
<evidence type="ECO:0000313" key="2">
    <source>
        <dbReference type="EMBL" id="NYI44267.1"/>
    </source>
</evidence>
<dbReference type="RefSeq" id="WP_179648175.1">
    <property type="nucleotide sequence ID" value="NZ_JACBZM010000001.1"/>
</dbReference>
<protein>
    <submittedName>
        <fullName evidence="2">5-hydroxyisourate hydrolase-like protein (Transthyretin family)</fullName>
    </submittedName>
</protein>
<comment type="caution">
    <text evidence="2">The sequence shown here is derived from an EMBL/GenBank/DDBJ whole genome shotgun (WGS) entry which is preliminary data.</text>
</comment>
<evidence type="ECO:0000256" key="1">
    <source>
        <dbReference type="SAM" id="SignalP"/>
    </source>
</evidence>
<proteinExistence type="predicted"/>
<dbReference type="AlphaFoldDB" id="A0A7Z0CMY8"/>
<accession>A0A7Z0CMY8</accession>